<dbReference type="RefSeq" id="WP_185175711.1">
    <property type="nucleotide sequence ID" value="NZ_CP059404.1"/>
</dbReference>
<dbReference type="Pfam" id="PF07670">
    <property type="entry name" value="Gate"/>
    <property type="match status" value="1"/>
</dbReference>
<evidence type="ECO:0000313" key="4">
    <source>
        <dbReference type="Proteomes" id="UP000515743"/>
    </source>
</evidence>
<feature type="transmembrane region" description="Helical" evidence="1">
    <location>
        <begin position="128"/>
        <end position="159"/>
    </location>
</feature>
<feature type="domain" description="Nucleoside transporter/FeoB GTPase Gate" evidence="2">
    <location>
        <begin position="130"/>
        <end position="230"/>
    </location>
</feature>
<keyword evidence="1" id="KW-0812">Transmembrane</keyword>
<feature type="transmembrane region" description="Helical" evidence="1">
    <location>
        <begin position="421"/>
        <end position="443"/>
    </location>
</feature>
<feature type="transmembrane region" description="Helical" evidence="1">
    <location>
        <begin position="61"/>
        <end position="79"/>
    </location>
</feature>
<proteinExistence type="predicted"/>
<evidence type="ECO:0000256" key="1">
    <source>
        <dbReference type="SAM" id="Phobius"/>
    </source>
</evidence>
<evidence type="ECO:0000313" key="3">
    <source>
        <dbReference type="EMBL" id="QNE89336.1"/>
    </source>
</evidence>
<keyword evidence="4" id="KW-1185">Reference proteome</keyword>
<protein>
    <submittedName>
        <fullName evidence="3">YjiH family protein</fullName>
    </submittedName>
</protein>
<dbReference type="InterPro" id="IPR011642">
    <property type="entry name" value="Gate_dom"/>
</dbReference>
<feature type="transmembrane region" description="Helical" evidence="1">
    <location>
        <begin position="22"/>
        <end position="39"/>
    </location>
</feature>
<feature type="transmembrane region" description="Helical" evidence="1">
    <location>
        <begin position="317"/>
        <end position="346"/>
    </location>
</feature>
<name>A0A7G7CP20_9CORY</name>
<keyword evidence="1" id="KW-0472">Membrane</keyword>
<evidence type="ECO:0000259" key="2">
    <source>
        <dbReference type="Pfam" id="PF07670"/>
    </source>
</evidence>
<gene>
    <name evidence="3" type="ORF">H0194_09895</name>
</gene>
<accession>A0A7G7CP20</accession>
<keyword evidence="1" id="KW-1133">Transmembrane helix</keyword>
<reference evidence="3 4" key="1">
    <citation type="submission" date="2020-07" db="EMBL/GenBank/DDBJ databases">
        <title>Complete genome and description of Corynebacterium incognita strain Marseille-Q3630 sp. nov.</title>
        <authorList>
            <person name="Boxberger M."/>
        </authorList>
    </citation>
    <scope>NUCLEOTIDE SEQUENCE [LARGE SCALE GENOMIC DNA]</scope>
    <source>
        <strain evidence="3 4">Marseille-Q3630</strain>
    </source>
</reference>
<feature type="transmembrane region" description="Helical" evidence="1">
    <location>
        <begin position="206"/>
        <end position="228"/>
    </location>
</feature>
<dbReference type="AlphaFoldDB" id="A0A7G7CP20"/>
<organism evidence="3 4">
    <name type="scientific">Corynebacterium incognita</name>
    <dbReference type="NCBI Taxonomy" id="2754725"/>
    <lineage>
        <taxon>Bacteria</taxon>
        <taxon>Bacillati</taxon>
        <taxon>Actinomycetota</taxon>
        <taxon>Actinomycetes</taxon>
        <taxon>Mycobacteriales</taxon>
        <taxon>Corynebacteriaceae</taxon>
        <taxon>Corynebacterium</taxon>
    </lineage>
</organism>
<feature type="transmembrane region" description="Helical" evidence="1">
    <location>
        <begin position="388"/>
        <end position="409"/>
    </location>
</feature>
<dbReference type="Proteomes" id="UP000515743">
    <property type="component" value="Chromosome"/>
</dbReference>
<feature type="transmembrane region" description="Helical" evidence="1">
    <location>
        <begin position="234"/>
        <end position="253"/>
    </location>
</feature>
<dbReference type="KEGG" id="cik:H0194_09895"/>
<sequence length="446" mass="48754">MSGTAIQEFATTEEKAKAPWRFFLYSGLGIFAFFVPFPVGDTNTILLDHIVGWLKVGLGDAAKYVVWLIILAGAVVPFYTGTWRKSVARRVFAFLYIFAAIIATMLVFNFGPSVVFREELGPFLMNKLVIPVGLLIPVGAPFLGLLVGFGLMEFIGVFVQPIMRPLFKTPGRSAVDAVASFVGSYSLGLLVTDRVYKAGGYTSKEAAIIAAGFSTASATFMVVIAKALGLMSVWGLYFGATLIVTFIVTAIMVRVPPISSIPDEYYPGVTPTPEEAISGDRMKLAWLEAKHVLKNVPSLMRVLWENFRDGMLMTMQVLPGILSIGFLGLVLAYYTPIFEWIGYIFYPLLWVLQIPDTQLASEALAIGLSELFLPATIVADSPHDVTRILIAIVSVSQIFFFSSMVPSILATEIPLKIKDILAVWFIRVVLSVVVAAPFAYLIAMAL</sequence>
<feature type="transmembrane region" description="Helical" evidence="1">
    <location>
        <begin position="91"/>
        <end position="108"/>
    </location>
</feature>
<dbReference type="EMBL" id="CP059404">
    <property type="protein sequence ID" value="QNE89336.1"/>
    <property type="molecule type" value="Genomic_DNA"/>
</dbReference>